<dbReference type="AlphaFoldDB" id="A0AAN6S7G2"/>
<evidence type="ECO:0000313" key="3">
    <source>
        <dbReference type="EMBL" id="KAK3943250.1"/>
    </source>
</evidence>
<proteinExistence type="predicted"/>
<protein>
    <recommendedName>
        <fullName evidence="2">GPI inositol-deacylase winged helix domain-containing protein</fullName>
    </recommendedName>
</protein>
<dbReference type="EMBL" id="MU853767">
    <property type="protein sequence ID" value="KAK3943250.1"/>
    <property type="molecule type" value="Genomic_DNA"/>
</dbReference>
<dbReference type="Pfam" id="PF12796">
    <property type="entry name" value="Ank_2"/>
    <property type="match status" value="1"/>
</dbReference>
<dbReference type="PROSITE" id="PS50088">
    <property type="entry name" value="ANK_REPEAT"/>
    <property type="match status" value="1"/>
</dbReference>
<dbReference type="Pfam" id="PF22939">
    <property type="entry name" value="WHD_GPIID"/>
    <property type="match status" value="1"/>
</dbReference>
<organism evidence="3 4">
    <name type="scientific">Diplogelasinospora grovesii</name>
    <dbReference type="NCBI Taxonomy" id="303347"/>
    <lineage>
        <taxon>Eukaryota</taxon>
        <taxon>Fungi</taxon>
        <taxon>Dikarya</taxon>
        <taxon>Ascomycota</taxon>
        <taxon>Pezizomycotina</taxon>
        <taxon>Sordariomycetes</taxon>
        <taxon>Sordariomycetidae</taxon>
        <taxon>Sordariales</taxon>
        <taxon>Diplogelasinosporaceae</taxon>
        <taxon>Diplogelasinospora</taxon>
    </lineage>
</organism>
<dbReference type="InterPro" id="IPR036770">
    <property type="entry name" value="Ankyrin_rpt-contain_sf"/>
</dbReference>
<dbReference type="SUPFAM" id="SSF48403">
    <property type="entry name" value="Ankyrin repeat"/>
    <property type="match status" value="1"/>
</dbReference>
<sequence length="292" mass="33163">MDTSIGQGLEDLYNEITQDIHGRSASLKLIQWICFAIRPLSLDELRWALAVDADCLYKSLQQCRDAEDYISDCDIMERRLKTLSHGLAEAVPSSRGRVVQFIHPSVRDFCVQKGLSALSSNLNEAEVDLVGIAHYRLSRTCVRYLAMEEIGQSLTNDPNDLIARYRLMSRFPLLHYATTSWVLHVKHSEERKVSQDDLLNYFAWPSEALMQLWVQVYKAIELDSDDCPAKGTTMIHIAAQYQLRGLLQVILQRADQVDADVDSKDKGGRTPLSWAARNGHEAVVQLLRRFKG</sequence>
<dbReference type="Proteomes" id="UP001303473">
    <property type="component" value="Unassembled WGS sequence"/>
</dbReference>
<feature type="domain" description="GPI inositol-deacylase winged helix" evidence="2">
    <location>
        <begin position="14"/>
        <end position="116"/>
    </location>
</feature>
<reference evidence="4" key="1">
    <citation type="journal article" date="2023" name="Mol. Phylogenet. Evol.">
        <title>Genome-scale phylogeny and comparative genomics of the fungal order Sordariales.</title>
        <authorList>
            <person name="Hensen N."/>
            <person name="Bonometti L."/>
            <person name="Westerberg I."/>
            <person name="Brannstrom I.O."/>
            <person name="Guillou S."/>
            <person name="Cros-Aarteil S."/>
            <person name="Calhoun S."/>
            <person name="Haridas S."/>
            <person name="Kuo A."/>
            <person name="Mondo S."/>
            <person name="Pangilinan J."/>
            <person name="Riley R."/>
            <person name="LaButti K."/>
            <person name="Andreopoulos B."/>
            <person name="Lipzen A."/>
            <person name="Chen C."/>
            <person name="Yan M."/>
            <person name="Daum C."/>
            <person name="Ng V."/>
            <person name="Clum A."/>
            <person name="Steindorff A."/>
            <person name="Ohm R.A."/>
            <person name="Martin F."/>
            <person name="Silar P."/>
            <person name="Natvig D.O."/>
            <person name="Lalanne C."/>
            <person name="Gautier V."/>
            <person name="Ament-Velasquez S.L."/>
            <person name="Kruys A."/>
            <person name="Hutchinson M.I."/>
            <person name="Powell A.J."/>
            <person name="Barry K."/>
            <person name="Miller A.N."/>
            <person name="Grigoriev I.V."/>
            <person name="Debuchy R."/>
            <person name="Gladieux P."/>
            <person name="Hiltunen Thoren M."/>
            <person name="Johannesson H."/>
        </authorList>
    </citation>
    <scope>NUCLEOTIDE SEQUENCE [LARGE SCALE GENOMIC DNA]</scope>
    <source>
        <strain evidence="4">CBS 340.73</strain>
    </source>
</reference>
<dbReference type="InterPro" id="IPR054471">
    <property type="entry name" value="GPIID_WHD"/>
</dbReference>
<evidence type="ECO:0000259" key="2">
    <source>
        <dbReference type="Pfam" id="PF22939"/>
    </source>
</evidence>
<evidence type="ECO:0000313" key="4">
    <source>
        <dbReference type="Proteomes" id="UP001303473"/>
    </source>
</evidence>
<accession>A0AAN6S7G2</accession>
<evidence type="ECO:0000256" key="1">
    <source>
        <dbReference type="PROSITE-ProRule" id="PRU00023"/>
    </source>
</evidence>
<dbReference type="Gene3D" id="1.25.40.20">
    <property type="entry name" value="Ankyrin repeat-containing domain"/>
    <property type="match status" value="1"/>
</dbReference>
<dbReference type="PROSITE" id="PS50297">
    <property type="entry name" value="ANK_REP_REGION"/>
    <property type="match status" value="1"/>
</dbReference>
<name>A0AAN6S7G2_9PEZI</name>
<dbReference type="InterPro" id="IPR002110">
    <property type="entry name" value="Ankyrin_rpt"/>
</dbReference>
<keyword evidence="4" id="KW-1185">Reference proteome</keyword>
<keyword evidence="1" id="KW-0040">ANK repeat</keyword>
<feature type="repeat" description="ANK" evidence="1">
    <location>
        <begin position="267"/>
        <end position="292"/>
    </location>
</feature>
<dbReference type="PANTHER" id="PTHR10039">
    <property type="entry name" value="AMELOGENIN"/>
    <property type="match status" value="1"/>
</dbReference>
<comment type="caution">
    <text evidence="3">The sequence shown here is derived from an EMBL/GenBank/DDBJ whole genome shotgun (WGS) entry which is preliminary data.</text>
</comment>
<gene>
    <name evidence="3" type="ORF">QBC46DRAFT_361980</name>
</gene>